<dbReference type="GO" id="GO:0008094">
    <property type="term" value="F:ATP-dependent activity, acting on DNA"/>
    <property type="evidence" value="ECO:0007669"/>
    <property type="project" value="InterPro"/>
</dbReference>
<dbReference type="InterPro" id="IPR020584">
    <property type="entry name" value="DNA_recomb/repair_RecA_CS"/>
</dbReference>
<dbReference type="Pfam" id="PF00154">
    <property type="entry name" value="RecA_N"/>
    <property type="match status" value="3"/>
</dbReference>
<accession>A0A2N9H980</accession>
<reference evidence="16" key="1">
    <citation type="submission" date="2018-02" db="EMBL/GenBank/DDBJ databases">
        <authorList>
            <person name="Cohen D.B."/>
            <person name="Kent A.D."/>
        </authorList>
    </citation>
    <scope>NUCLEOTIDE SEQUENCE</scope>
</reference>
<evidence type="ECO:0000256" key="12">
    <source>
        <dbReference type="ARBA" id="ARBA00033417"/>
    </source>
</evidence>
<dbReference type="SUPFAM" id="SSF51445">
    <property type="entry name" value="(Trans)glycosidases"/>
    <property type="match status" value="1"/>
</dbReference>
<evidence type="ECO:0000256" key="8">
    <source>
        <dbReference type="ARBA" id="ARBA00023125"/>
    </source>
</evidence>
<evidence type="ECO:0000256" key="11">
    <source>
        <dbReference type="ARBA" id="ARBA00033335"/>
    </source>
</evidence>
<keyword evidence="9" id="KW-0233">DNA recombination</keyword>
<evidence type="ECO:0000256" key="2">
    <source>
        <dbReference type="ARBA" id="ARBA00008773"/>
    </source>
</evidence>
<keyword evidence="8" id="KW-0238">DNA-binding</keyword>
<dbReference type="PROSITE" id="PS50163">
    <property type="entry name" value="RECA_3"/>
    <property type="match status" value="1"/>
</dbReference>
<dbReference type="Pfam" id="PF00332">
    <property type="entry name" value="Glyco_hydro_17"/>
    <property type="match status" value="1"/>
</dbReference>
<dbReference type="InterPro" id="IPR049428">
    <property type="entry name" value="RecA-like_N"/>
</dbReference>
<dbReference type="InterPro" id="IPR020587">
    <property type="entry name" value="RecA_monomer-monomer_interface"/>
</dbReference>
<dbReference type="AlphaFoldDB" id="A0A2N9H980"/>
<comment type="similarity">
    <text evidence="2 13">Belongs to the glycosyl hydrolase 17 family.</text>
</comment>
<dbReference type="InterPro" id="IPR000490">
    <property type="entry name" value="Glyco_hydro_17"/>
</dbReference>
<evidence type="ECO:0000256" key="6">
    <source>
        <dbReference type="ARBA" id="ARBA00022801"/>
    </source>
</evidence>
<dbReference type="FunFam" id="3.20.20.80:FF:000010">
    <property type="entry name" value="glucan endo-1,3-beta-glucosidase, basic"/>
    <property type="match status" value="1"/>
</dbReference>
<gene>
    <name evidence="16" type="ORF">FSB_LOCUS36175</name>
</gene>
<dbReference type="PROSITE" id="PS00587">
    <property type="entry name" value="GLYCOSYL_HYDROL_F17"/>
    <property type="match status" value="1"/>
</dbReference>
<proteinExistence type="inferred from homology"/>
<keyword evidence="10 14" id="KW-0326">Glycosidase</keyword>
<keyword evidence="5" id="KW-0547">Nucleotide-binding</keyword>
<name>A0A2N9H980_FAGSY</name>
<protein>
    <recommendedName>
        <fullName evidence="4">glucan endo-1,3-beta-D-glucosidase</fullName>
        <ecNumber evidence="4">3.2.1.39</ecNumber>
    </recommendedName>
    <alternativeName>
        <fullName evidence="11">(1-&gt;3)-beta-glucan endohydrolase</fullName>
    </alternativeName>
    <alternativeName>
        <fullName evidence="12">Beta-1,3-endoglucanase</fullName>
    </alternativeName>
</protein>
<dbReference type="GO" id="GO:0005975">
    <property type="term" value="P:carbohydrate metabolic process"/>
    <property type="evidence" value="ECO:0007669"/>
    <property type="project" value="InterPro"/>
</dbReference>
<dbReference type="Gene3D" id="3.40.50.300">
    <property type="entry name" value="P-loop containing nucleotide triphosphate hydrolases"/>
    <property type="match status" value="2"/>
</dbReference>
<comment type="similarity">
    <text evidence="3">Belongs to the RecA family.</text>
</comment>
<dbReference type="InterPro" id="IPR044965">
    <property type="entry name" value="Glyco_hydro_17_plant"/>
</dbReference>
<evidence type="ECO:0000256" key="14">
    <source>
        <dbReference type="RuleBase" id="RU004336"/>
    </source>
</evidence>
<evidence type="ECO:0000256" key="13">
    <source>
        <dbReference type="RuleBase" id="RU004335"/>
    </source>
</evidence>
<dbReference type="GO" id="GO:0042973">
    <property type="term" value="F:glucan endo-1,3-beta-D-glucosidase activity"/>
    <property type="evidence" value="ECO:0007669"/>
    <property type="project" value="UniProtKB-EC"/>
</dbReference>
<sequence>MSGSRDDITSTAMNICRLSTVAEVSEFECDKLHDDVKATKKDTALRLALSRLASDFGRESMLSLQRFFSSRRAPVISTGSLKLDMALGVGGLPKEDSWGMIPKEMCGTNVFDLVWPANFDFETDSQGRMVEIYGREASGKTTLALHIIKEAQKLGGDTNFVLLYFVIGVLGYCAYLDVENAMDPSLAESMGVNTENLLISRPSSAENLLSVVNTLTKSGAVDVIVVDSVAALVPQYELDHVIDSTFQDVRSSPKSGQSFGHVDEVTCGGNALKFYAAVRLRMIRTGLLQTEDKVTGLGVCVQVVKNNLAPSMKKAELGIQFGRGFCSESEVLELACEHGVIVKAGSNYLIDRKVFSDKHEAEQYLVENDGILDNIVMILRSAQIGVCYGMLGNLPPQGEVVALYKQYNIRRMRLYDPNQAALQALRGTNIELMLGVPNDQLGNIASNQANANSWVQNNVKNYGNVKFKYIAAGNEVDPLGSNARFVVPAMRNIQNAINTAGLGNQIKVSTAIDTGVLKVSYPPSKGSFKPEFRPFLDPIISFLVNNKSPLLVNLYPYLSYIGNTRDIRLDYALFTASSPVVNDPPLSYRNLFDAILDAVYSALEKASGGSLVIVISETGWPSAGGTATTLDNERTYITNLVQHVKGGTPKKPGRPIETYVFAMFDESQKNLEFEKHWGLFLPNKQPKFQVNFN</sequence>
<evidence type="ECO:0000256" key="7">
    <source>
        <dbReference type="ARBA" id="ARBA00022840"/>
    </source>
</evidence>
<comment type="catalytic activity">
    <reaction evidence="1">
        <text>Hydrolysis of (1-&gt;3)-beta-D-glucosidic linkages in (1-&gt;3)-beta-D-glucans.</text>
        <dbReference type="EC" id="3.2.1.39"/>
    </reaction>
</comment>
<dbReference type="InterPro" id="IPR027417">
    <property type="entry name" value="P-loop_NTPase"/>
</dbReference>
<evidence type="ECO:0000256" key="1">
    <source>
        <dbReference type="ARBA" id="ARBA00000382"/>
    </source>
</evidence>
<dbReference type="PROSITE" id="PS00321">
    <property type="entry name" value="RECA_1"/>
    <property type="match status" value="1"/>
</dbReference>
<organism evidence="16">
    <name type="scientific">Fagus sylvatica</name>
    <name type="common">Beechnut</name>
    <dbReference type="NCBI Taxonomy" id="28930"/>
    <lineage>
        <taxon>Eukaryota</taxon>
        <taxon>Viridiplantae</taxon>
        <taxon>Streptophyta</taxon>
        <taxon>Embryophyta</taxon>
        <taxon>Tracheophyta</taxon>
        <taxon>Spermatophyta</taxon>
        <taxon>Magnoliopsida</taxon>
        <taxon>eudicotyledons</taxon>
        <taxon>Gunneridae</taxon>
        <taxon>Pentapetalae</taxon>
        <taxon>rosids</taxon>
        <taxon>fabids</taxon>
        <taxon>Fagales</taxon>
        <taxon>Fagaceae</taxon>
        <taxon>Fagus</taxon>
    </lineage>
</organism>
<dbReference type="InterPro" id="IPR017853">
    <property type="entry name" value="GH"/>
</dbReference>
<evidence type="ECO:0000256" key="10">
    <source>
        <dbReference type="ARBA" id="ARBA00023295"/>
    </source>
</evidence>
<dbReference type="EMBL" id="OIVN01003025">
    <property type="protein sequence ID" value="SPD08293.1"/>
    <property type="molecule type" value="Genomic_DNA"/>
</dbReference>
<evidence type="ECO:0000259" key="15">
    <source>
        <dbReference type="PROSITE" id="PS50163"/>
    </source>
</evidence>
<feature type="domain" description="RecA family profile 2" evidence="15">
    <location>
        <begin position="256"/>
        <end position="330"/>
    </location>
</feature>
<dbReference type="EC" id="3.2.1.39" evidence="4"/>
<dbReference type="InterPro" id="IPR013765">
    <property type="entry name" value="DNA_recomb/repair_RecA"/>
</dbReference>
<dbReference type="PRINTS" id="PR00142">
    <property type="entry name" value="RECA"/>
</dbReference>
<dbReference type="PANTHER" id="PTHR32227">
    <property type="entry name" value="GLUCAN ENDO-1,3-BETA-GLUCOSIDASE BG1-RELATED-RELATED"/>
    <property type="match status" value="1"/>
</dbReference>
<dbReference type="GO" id="GO:0005524">
    <property type="term" value="F:ATP binding"/>
    <property type="evidence" value="ECO:0007669"/>
    <property type="project" value="UniProtKB-KW"/>
</dbReference>
<evidence type="ECO:0000256" key="9">
    <source>
        <dbReference type="ARBA" id="ARBA00023172"/>
    </source>
</evidence>
<dbReference type="SUPFAM" id="SSF52540">
    <property type="entry name" value="P-loop containing nucleoside triphosphate hydrolases"/>
    <property type="match status" value="1"/>
</dbReference>
<dbReference type="Gene3D" id="3.20.20.80">
    <property type="entry name" value="Glycosidases"/>
    <property type="match status" value="1"/>
</dbReference>
<keyword evidence="7" id="KW-0067">ATP-binding</keyword>
<evidence type="ECO:0000256" key="4">
    <source>
        <dbReference type="ARBA" id="ARBA00012780"/>
    </source>
</evidence>
<dbReference type="GO" id="GO:0006310">
    <property type="term" value="P:DNA recombination"/>
    <property type="evidence" value="ECO:0007669"/>
    <property type="project" value="UniProtKB-KW"/>
</dbReference>
<evidence type="ECO:0000313" key="16">
    <source>
        <dbReference type="EMBL" id="SPD08293.1"/>
    </source>
</evidence>
<evidence type="ECO:0000256" key="3">
    <source>
        <dbReference type="ARBA" id="ARBA00009391"/>
    </source>
</evidence>
<dbReference type="GO" id="GO:0006281">
    <property type="term" value="P:DNA repair"/>
    <property type="evidence" value="ECO:0007669"/>
    <property type="project" value="InterPro"/>
</dbReference>
<dbReference type="GO" id="GO:0003697">
    <property type="term" value="F:single-stranded DNA binding"/>
    <property type="evidence" value="ECO:0007669"/>
    <property type="project" value="InterPro"/>
</dbReference>
<evidence type="ECO:0000256" key="5">
    <source>
        <dbReference type="ARBA" id="ARBA00022741"/>
    </source>
</evidence>
<keyword evidence="6 14" id="KW-0378">Hydrolase</keyword>